<keyword evidence="5" id="KW-1185">Reference proteome</keyword>
<feature type="transmembrane region" description="Helical" evidence="1">
    <location>
        <begin position="132"/>
        <end position="150"/>
    </location>
</feature>
<dbReference type="Proteomes" id="UP000238314">
    <property type="component" value="Unassembled WGS sequence"/>
</dbReference>
<dbReference type="Proteomes" id="UP000186246">
    <property type="component" value="Unassembled WGS sequence"/>
</dbReference>
<keyword evidence="1" id="KW-1133">Transmembrane helix</keyword>
<dbReference type="EMBL" id="MUGO01000002">
    <property type="protein sequence ID" value="PQA97608.1"/>
    <property type="molecule type" value="Genomic_DNA"/>
</dbReference>
<keyword evidence="1" id="KW-0812">Transmembrane</keyword>
<gene>
    <name evidence="2" type="ORF">B0A70_02805</name>
    <name evidence="3" type="ORF">SAMN05421796_102299</name>
</gene>
<dbReference type="OrthoDB" id="894188at2"/>
<sequence>MNLKNKFLVETKILSLLALGIIILVILCVWVSGFQSHRTLFENSIISTTILGGTFFLFISLGLYFGLKLKENVGELISEEKLKEIAHKTPLIDTSSVEIPAIGDGIGGWVLGVILWFVLAILAAFLLYFLGVFLWSATFIFAAMLYWVFFRAIRLVFKNSRQCKGDLFKSITFGLFYSFLYSAWIYGIILILHFLQDSEKVIF</sequence>
<keyword evidence="1" id="KW-0472">Membrane</keyword>
<reference evidence="2 5" key="1">
    <citation type="submission" date="2016-11" db="EMBL/GenBank/DDBJ databases">
        <title>Whole genomes of Flavobacteriaceae.</title>
        <authorList>
            <person name="Stine C."/>
            <person name="Li C."/>
            <person name="Tadesse D."/>
        </authorList>
    </citation>
    <scope>NUCLEOTIDE SEQUENCE [LARGE SCALE GENOMIC DNA]</scope>
    <source>
        <strain evidence="2 5">DSM 21068</strain>
    </source>
</reference>
<feature type="transmembrane region" description="Helical" evidence="1">
    <location>
        <begin position="171"/>
        <end position="195"/>
    </location>
</feature>
<reference evidence="3" key="3">
    <citation type="submission" date="2017-01" db="EMBL/GenBank/DDBJ databases">
        <authorList>
            <person name="Mah S.A."/>
            <person name="Swanson W.J."/>
            <person name="Moy G.W."/>
            <person name="Vacquier V.D."/>
        </authorList>
    </citation>
    <scope>NUCLEOTIDE SEQUENCE [LARGE SCALE GENOMIC DNA]</scope>
    <source>
        <strain evidence="3">DSM 21068</strain>
    </source>
</reference>
<feature type="transmembrane region" description="Helical" evidence="1">
    <location>
        <begin position="106"/>
        <end position="126"/>
    </location>
</feature>
<name>A0A1N7LGB9_9FLAO</name>
<feature type="transmembrane region" description="Helical" evidence="1">
    <location>
        <begin position="45"/>
        <end position="67"/>
    </location>
</feature>
<proteinExistence type="predicted"/>
<dbReference type="RefSeq" id="WP_076450635.1">
    <property type="nucleotide sequence ID" value="NZ_FTOJ01000002.1"/>
</dbReference>
<dbReference type="STRING" id="551459.SAMN05421796_102299"/>
<evidence type="ECO:0000313" key="4">
    <source>
        <dbReference type="Proteomes" id="UP000186246"/>
    </source>
</evidence>
<evidence type="ECO:0000313" key="5">
    <source>
        <dbReference type="Proteomes" id="UP000238314"/>
    </source>
</evidence>
<dbReference type="AlphaFoldDB" id="A0A1N7LGB9"/>
<dbReference type="EMBL" id="FTOJ01000002">
    <property type="protein sequence ID" value="SIS72872.1"/>
    <property type="molecule type" value="Genomic_DNA"/>
</dbReference>
<accession>A0A1N7LGB9</accession>
<evidence type="ECO:0000256" key="1">
    <source>
        <dbReference type="SAM" id="Phobius"/>
    </source>
</evidence>
<evidence type="ECO:0000313" key="3">
    <source>
        <dbReference type="EMBL" id="SIS72872.1"/>
    </source>
</evidence>
<protein>
    <submittedName>
        <fullName evidence="3">Uncharacterized protein</fullName>
    </submittedName>
</protein>
<organism evidence="3 4">
    <name type="scientific">Chryseobacterium piscicola</name>
    <dbReference type="NCBI Taxonomy" id="551459"/>
    <lineage>
        <taxon>Bacteria</taxon>
        <taxon>Pseudomonadati</taxon>
        <taxon>Bacteroidota</taxon>
        <taxon>Flavobacteriia</taxon>
        <taxon>Flavobacteriales</taxon>
        <taxon>Weeksellaceae</taxon>
        <taxon>Chryseobacterium group</taxon>
        <taxon>Chryseobacterium</taxon>
    </lineage>
</organism>
<evidence type="ECO:0000313" key="2">
    <source>
        <dbReference type="EMBL" id="PQA97608.1"/>
    </source>
</evidence>
<reference evidence="4" key="2">
    <citation type="submission" date="2017-01" db="EMBL/GenBank/DDBJ databases">
        <authorList>
            <person name="Varghese N."/>
            <person name="Submissions S."/>
        </authorList>
    </citation>
    <scope>NUCLEOTIDE SEQUENCE [LARGE SCALE GENOMIC DNA]</scope>
    <source>
        <strain evidence="4">DSM 21068</strain>
    </source>
</reference>
<feature type="transmembrane region" description="Helical" evidence="1">
    <location>
        <begin position="12"/>
        <end position="33"/>
    </location>
</feature>